<reference evidence="3" key="1">
    <citation type="journal article" date="2021" name="Environ. Microbiol.">
        <title>Cryptic niche differentiation of novel sediment ecotypes of Rugeria pomeroyi correlates with nitrate respiration.</title>
        <authorList>
            <person name="Lin X."/>
            <person name="McNichol J."/>
            <person name="Chu X."/>
            <person name="Qian Y."/>
            <person name="Luo H."/>
        </authorList>
    </citation>
    <scope>NUCLEOTIDE SEQUENCE</scope>
    <source>
        <strain evidence="3">SZCCDBB064</strain>
    </source>
</reference>
<dbReference type="RefSeq" id="WP_234221810.1">
    <property type="nucleotide sequence ID" value="NZ_JAGQAF010000017.1"/>
</dbReference>
<feature type="compositionally biased region" description="Basic and acidic residues" evidence="1">
    <location>
        <begin position="139"/>
        <end position="152"/>
    </location>
</feature>
<dbReference type="Proteomes" id="UP000813672">
    <property type="component" value="Unassembled WGS sequence"/>
</dbReference>
<sequence>MARVLAALLFLVAIMPVHAAEIDVRSGEHGDFTRLVLRIPEKTGWKLENDDRLAKLTIELPELKFSFDAVFDRVPRKRLNELRQSQIGAPLELSFACDCEARAFVQSGTLLVVDIRDRPVSKQKVALPLRMGREPSQSAKEEEQLVKDQPIEDRREDAAQLPKSSGVLRSSVAQQLAPSFIPSGLGGRTVENRLHSRIMRGVDQEVLTLNPLEVKGADEASAKAQAELAETLASGLGLPNLRVTTVVDRDLRVSQEVATIQPAVERCIAESRLVVEDWADETPFATQYASLRERLFGEFDKVDAEVALSLVRLYIHFGFGDEARASLGLLPASSSDHTLLAALAAAIDGRAAPQPNPLAGLQGCDTAASLWSVLSERRAPENTDTNAVLRSFGRLPEHLRAYLGPVLGEYLAEAGFVDAAQHLIRAVERGDEADKPSVAVVEAKLAGLQNNPAIEEQKLTEVIEDASASTHAPRALIALIEKRWSEGGSVTQKELLLADSFRREYRTSEIGPQLQTAYVIALGLSAQFDAAMAVLLTPGQEREGAVWQDTMDRILQRITTHSDDITFLRHVAMLDGDPFLALRTGTANAAALRLNELGFFEDALRFADRPQDRKSREARAEIIARATLGAGRPHRALLELESVSGVEAERLRAEAMRASGALEQAAEALVRAGDLDTASRYVWLAGVEAPLSGAEQTRFGEIHLLGQALLSDPDPAEETPLAAARSLIEGSAQIRDQIETLLDRLQ</sequence>
<keyword evidence="2" id="KW-0732">Signal</keyword>
<evidence type="ECO:0000313" key="3">
    <source>
        <dbReference type="EMBL" id="MCE8539851.1"/>
    </source>
</evidence>
<feature type="chain" id="PRO_5040407124" description="Lipoprotein" evidence="2">
    <location>
        <begin position="20"/>
        <end position="746"/>
    </location>
</feature>
<protein>
    <recommendedName>
        <fullName evidence="5">Lipoprotein</fullName>
    </recommendedName>
</protein>
<dbReference type="EMBL" id="JAGQAF010000017">
    <property type="protein sequence ID" value="MCE8539851.1"/>
    <property type="molecule type" value="Genomic_DNA"/>
</dbReference>
<accession>A0A9Q3ZQS5</accession>
<comment type="caution">
    <text evidence="3">The sequence shown here is derived from an EMBL/GenBank/DDBJ whole genome shotgun (WGS) entry which is preliminary data.</text>
</comment>
<dbReference type="AlphaFoldDB" id="A0A9Q3ZQS5"/>
<evidence type="ECO:0000256" key="1">
    <source>
        <dbReference type="SAM" id="MobiDB-lite"/>
    </source>
</evidence>
<evidence type="ECO:0008006" key="5">
    <source>
        <dbReference type="Google" id="ProtNLM"/>
    </source>
</evidence>
<name>A0A9Q3ZQS5_9RHOB</name>
<proteinExistence type="predicted"/>
<gene>
    <name evidence="3" type="ORF">KBY27_20505</name>
</gene>
<organism evidence="3 4">
    <name type="scientific">Ruegeria pomeroyi</name>
    <dbReference type="NCBI Taxonomy" id="89184"/>
    <lineage>
        <taxon>Bacteria</taxon>
        <taxon>Pseudomonadati</taxon>
        <taxon>Pseudomonadota</taxon>
        <taxon>Alphaproteobacteria</taxon>
        <taxon>Rhodobacterales</taxon>
        <taxon>Roseobacteraceae</taxon>
        <taxon>Ruegeria</taxon>
    </lineage>
</organism>
<evidence type="ECO:0000256" key="2">
    <source>
        <dbReference type="SAM" id="SignalP"/>
    </source>
</evidence>
<feature type="region of interest" description="Disordered" evidence="1">
    <location>
        <begin position="128"/>
        <end position="152"/>
    </location>
</feature>
<feature type="signal peptide" evidence="2">
    <location>
        <begin position="1"/>
        <end position="19"/>
    </location>
</feature>
<evidence type="ECO:0000313" key="4">
    <source>
        <dbReference type="Proteomes" id="UP000813672"/>
    </source>
</evidence>